<keyword evidence="2" id="KW-1133">Transmembrane helix</keyword>
<dbReference type="Proteomes" id="UP000236723">
    <property type="component" value="Unassembled WGS sequence"/>
</dbReference>
<dbReference type="RefSeq" id="WP_103939332.1">
    <property type="nucleotide sequence ID" value="NZ_FNVO01000008.1"/>
</dbReference>
<reference evidence="4" key="1">
    <citation type="submission" date="2016-10" db="EMBL/GenBank/DDBJ databases">
        <authorList>
            <person name="Varghese N."/>
            <person name="Submissions S."/>
        </authorList>
    </citation>
    <scope>NUCLEOTIDE SEQUENCE [LARGE SCALE GENOMIC DNA]</scope>
    <source>
        <strain evidence="4">DSM 43163</strain>
    </source>
</reference>
<protein>
    <submittedName>
        <fullName evidence="3">Uncharacterized protein</fullName>
    </submittedName>
</protein>
<evidence type="ECO:0000256" key="1">
    <source>
        <dbReference type="SAM" id="MobiDB-lite"/>
    </source>
</evidence>
<feature type="transmembrane region" description="Helical" evidence="2">
    <location>
        <begin position="117"/>
        <end position="136"/>
    </location>
</feature>
<evidence type="ECO:0000313" key="3">
    <source>
        <dbReference type="EMBL" id="SEG66373.1"/>
    </source>
</evidence>
<gene>
    <name evidence="3" type="ORF">SAMN04489712_108187</name>
</gene>
<accession>A0A1H6C0H3</accession>
<sequence>MQTPPPPSGTWHGRPGPGRSDDPGLWASLSTGTLLGQLRRVMLMLMAAPVLILAIAPMIVREGGSRLGDLPSWVFLPPLAAALVALAAGPRVPRPLDPGPDPEWTGRAAVAAFRQAILLRFALGEAAVMLGLPLAIVARSEMPFLVSFAIGYPLLVWLALPTTGTVERIRLRIEAAGADSRLWESLLAPAGPGPGR</sequence>
<keyword evidence="2" id="KW-0472">Membrane</keyword>
<name>A0A1H6C0H3_9ACTN</name>
<evidence type="ECO:0000256" key="2">
    <source>
        <dbReference type="SAM" id="Phobius"/>
    </source>
</evidence>
<keyword evidence="2" id="KW-0812">Transmembrane</keyword>
<proteinExistence type="predicted"/>
<feature type="region of interest" description="Disordered" evidence="1">
    <location>
        <begin position="1"/>
        <end position="24"/>
    </location>
</feature>
<evidence type="ECO:0000313" key="4">
    <source>
        <dbReference type="Proteomes" id="UP000236723"/>
    </source>
</evidence>
<feature type="transmembrane region" description="Helical" evidence="2">
    <location>
        <begin position="41"/>
        <end position="60"/>
    </location>
</feature>
<dbReference type="OrthoDB" id="3470999at2"/>
<dbReference type="AlphaFoldDB" id="A0A1H6C0H3"/>
<organism evidence="3 4">
    <name type="scientific">Thermomonospora echinospora</name>
    <dbReference type="NCBI Taxonomy" id="1992"/>
    <lineage>
        <taxon>Bacteria</taxon>
        <taxon>Bacillati</taxon>
        <taxon>Actinomycetota</taxon>
        <taxon>Actinomycetes</taxon>
        <taxon>Streptosporangiales</taxon>
        <taxon>Thermomonosporaceae</taxon>
        <taxon>Thermomonospora</taxon>
    </lineage>
</organism>
<feature type="transmembrane region" description="Helical" evidence="2">
    <location>
        <begin position="72"/>
        <end position="89"/>
    </location>
</feature>
<dbReference type="EMBL" id="FNVO01000008">
    <property type="protein sequence ID" value="SEG66373.1"/>
    <property type="molecule type" value="Genomic_DNA"/>
</dbReference>
<feature type="transmembrane region" description="Helical" evidence="2">
    <location>
        <begin position="142"/>
        <end position="160"/>
    </location>
</feature>
<keyword evidence="4" id="KW-1185">Reference proteome</keyword>